<feature type="compositionally biased region" description="Low complexity" evidence="1">
    <location>
        <begin position="502"/>
        <end position="528"/>
    </location>
</feature>
<proteinExistence type="predicted"/>
<reference evidence="2 3" key="1">
    <citation type="submission" date="2019-02" db="EMBL/GenBank/DDBJ databases">
        <title>Genome sequencing of the rare red list fungi Hericium alpestre (H. flagellum).</title>
        <authorList>
            <person name="Buettner E."/>
            <person name="Kellner H."/>
        </authorList>
    </citation>
    <scope>NUCLEOTIDE SEQUENCE [LARGE SCALE GENOMIC DNA]</scope>
    <source>
        <strain evidence="2 3">DSM 108284</strain>
    </source>
</reference>
<comment type="caution">
    <text evidence="2">The sequence shown here is derived from an EMBL/GenBank/DDBJ whole genome shotgun (WGS) entry which is preliminary data.</text>
</comment>
<dbReference type="Proteomes" id="UP000298061">
    <property type="component" value="Unassembled WGS sequence"/>
</dbReference>
<sequence length="754" mass="82098">MPTSSSDTQFVPRPEFRPDDRITSSFSVLTLSGSAFIRAYGFPPPVAAAFRRHLELRQLILQYREDTAEDLYEFALHGKPWNNPRRIQSERLLIDLLSIIILQNGYHFLSTIDYGREQDDRVIMTFSRPNTPPSHSPRASTSVIQGVGNESVTTCSPHVTQTLFALSFPNFNTLRVISPPLHSTPAILKTVRGSCPRRVVSEKAAGNNVYEFKLKGYKWFKQDTFATDSLRHVISLLSSLDSYGFTLLTSLSLENPSRVKDLWIFTGPAHTPNSESAISSPNHSTAEVRRAAMPDPKASNIGGFALTTQDDVFARAPGHARSASDTAAIRQHSPVIPQHHGILRKPAPRAKLPESIRLSNSSHENLLPADGHTIMHRTSEELIRATMASTVGSAVDMTGIGTHKFQPIPSPAEGYPATHQAAPPRTSPTVFYTASPSGHNPYFPSFPPKHPEDPTTPHSAATGPTAPHHTHTKHNMTHPASSSADMAPRHTGPANRPPPTPSSSGDPGHSHSGSSSSHSPHSQSHMPGNLTPPLLSPGAFRDSAFSSNTGQTCEIPIKWTGSDHEKNGAVPREPHFPGGWVSPVVEDPREEVQQAGGGGTYRSASESPRRRDFARPGSREREHSPERQEVKVAAPKVVHPMFGRNSEAAVVGEFSHRHDKGKQKEPPVPLRPSHEHEAHRPAQPLLLLITKAGCSSTSARALLRARCHPRRRHPPAPGTVPIPHSRDAPPHPAPADLALREALPTPARLPSTGF</sequence>
<evidence type="ECO:0000313" key="3">
    <source>
        <dbReference type="Proteomes" id="UP000298061"/>
    </source>
</evidence>
<dbReference type="AlphaFoldDB" id="A0A4Z0A1E1"/>
<feature type="compositionally biased region" description="Low complexity" evidence="1">
    <location>
        <begin position="456"/>
        <end position="467"/>
    </location>
</feature>
<dbReference type="OrthoDB" id="3358646at2759"/>
<dbReference type="EMBL" id="SFCI01000362">
    <property type="protein sequence ID" value="TFY80284.1"/>
    <property type="molecule type" value="Genomic_DNA"/>
</dbReference>
<feature type="region of interest" description="Disordered" evidence="1">
    <location>
        <begin position="706"/>
        <end position="754"/>
    </location>
</feature>
<name>A0A4Z0A1E1_9AGAM</name>
<protein>
    <submittedName>
        <fullName evidence="2">Uncharacterized protein</fullName>
    </submittedName>
</protein>
<dbReference type="PANTHER" id="PTHR38696:SF1">
    <property type="entry name" value="MEDIATOR OF RNA POLYMERASE II TRANSCRIPTION SUBUNIT 13"/>
    <property type="match status" value="1"/>
</dbReference>
<feature type="compositionally biased region" description="Basic and acidic residues" evidence="1">
    <location>
        <begin position="561"/>
        <end position="575"/>
    </location>
</feature>
<feature type="region of interest" description="Disordered" evidence="1">
    <location>
        <begin position="405"/>
        <end position="631"/>
    </location>
</feature>
<feature type="compositionally biased region" description="Polar residues" evidence="1">
    <location>
        <begin position="427"/>
        <end position="438"/>
    </location>
</feature>
<evidence type="ECO:0000256" key="1">
    <source>
        <dbReference type="SAM" id="MobiDB-lite"/>
    </source>
</evidence>
<gene>
    <name evidence="2" type="ORF">EWM64_g3728</name>
</gene>
<feature type="region of interest" description="Disordered" evidence="1">
    <location>
        <begin position="653"/>
        <end position="680"/>
    </location>
</feature>
<keyword evidence="3" id="KW-1185">Reference proteome</keyword>
<organism evidence="2 3">
    <name type="scientific">Hericium alpestre</name>
    <dbReference type="NCBI Taxonomy" id="135208"/>
    <lineage>
        <taxon>Eukaryota</taxon>
        <taxon>Fungi</taxon>
        <taxon>Dikarya</taxon>
        <taxon>Basidiomycota</taxon>
        <taxon>Agaricomycotina</taxon>
        <taxon>Agaricomycetes</taxon>
        <taxon>Russulales</taxon>
        <taxon>Hericiaceae</taxon>
        <taxon>Hericium</taxon>
    </lineage>
</organism>
<evidence type="ECO:0000313" key="2">
    <source>
        <dbReference type="EMBL" id="TFY80284.1"/>
    </source>
</evidence>
<accession>A0A4Z0A1E1</accession>
<dbReference type="PANTHER" id="PTHR38696">
    <property type="entry name" value="MEDIATOR OF RNA POLYMERASE II TRANSCRIPTION SUBUNIT 13"/>
    <property type="match status" value="1"/>
</dbReference>
<feature type="compositionally biased region" description="Basic and acidic residues" evidence="1">
    <location>
        <begin position="607"/>
        <end position="630"/>
    </location>
</feature>